<protein>
    <submittedName>
        <fullName evidence="1">Uncharacterized protein</fullName>
    </submittedName>
</protein>
<name>A0A5J6VLB1_9VIRU</name>
<accession>A0A5J6VLB1</accession>
<sequence length="60" mass="7106">MSDQNNTNINDTTIKLFQVLPIFSKIDNRIPMFDLTKSKLWQKRQKSKENSKENFTKNST</sequence>
<organism evidence="1">
    <name type="scientific">Megaviridae environmental sample</name>
    <dbReference type="NCBI Taxonomy" id="1737588"/>
    <lineage>
        <taxon>Viruses</taxon>
        <taxon>Varidnaviria</taxon>
        <taxon>Bamfordvirae</taxon>
        <taxon>Nucleocytoviricota</taxon>
        <taxon>Megaviricetes</taxon>
        <taxon>Imitervirales</taxon>
        <taxon>Mimiviridae</taxon>
        <taxon>environmental samples</taxon>
    </lineage>
</organism>
<dbReference type="EMBL" id="MN448290">
    <property type="protein sequence ID" value="QFG74743.1"/>
    <property type="molecule type" value="Genomic_DNA"/>
</dbReference>
<evidence type="ECO:0000313" key="1">
    <source>
        <dbReference type="EMBL" id="QFG74743.1"/>
    </source>
</evidence>
<proteinExistence type="predicted"/>
<reference evidence="1" key="1">
    <citation type="journal article" date="2019" name="Philos. Trans. R. Soc. Lond., B, Biol. Sci.">
        <title>Targeted metagenomic recovery of four divergent viruses reveals shared and distinctive characteristics of giant viruses of marine eukaryotes.</title>
        <authorList>
            <person name="Needham D.M."/>
            <person name="Poirier C."/>
            <person name="Hehenberger E."/>
            <person name="Jimenez V."/>
            <person name="Swalwell J.E."/>
            <person name="Santoro A.E."/>
            <person name="Worden A.Z."/>
        </authorList>
    </citation>
    <scope>NUCLEOTIDE SEQUENCE</scope>
    <source>
        <strain evidence="1">MPacV-611</strain>
    </source>
</reference>